<evidence type="ECO:0000313" key="1">
    <source>
        <dbReference type="EMBL" id="MBB6103175.1"/>
    </source>
</evidence>
<name>A0A7W9TZE5_9BURK</name>
<reference evidence="1 2" key="1">
    <citation type="submission" date="2020-08" db="EMBL/GenBank/DDBJ databases">
        <title>Above-ground endophytic microbial communities from plants in different locations in the United States.</title>
        <authorList>
            <person name="Frank C."/>
        </authorList>
    </citation>
    <scope>NUCLEOTIDE SEQUENCE [LARGE SCALE GENOMIC DNA]</scope>
    <source>
        <strain evidence="1 2">WP4_2_2</strain>
    </source>
</reference>
<sequence length="29" mass="3221">MNKPLFKRFAVTVAYVWFASHIAPAGAVQ</sequence>
<keyword evidence="2" id="KW-1185">Reference proteome</keyword>
<protein>
    <submittedName>
        <fullName evidence="1">Uncharacterized protein</fullName>
    </submittedName>
</protein>
<organism evidence="1 2">
    <name type="scientific">Paraburkholderia bannensis</name>
    <dbReference type="NCBI Taxonomy" id="765414"/>
    <lineage>
        <taxon>Bacteria</taxon>
        <taxon>Pseudomonadati</taxon>
        <taxon>Pseudomonadota</taxon>
        <taxon>Betaproteobacteria</taxon>
        <taxon>Burkholderiales</taxon>
        <taxon>Burkholderiaceae</taxon>
        <taxon>Paraburkholderia</taxon>
    </lineage>
</organism>
<dbReference type="AlphaFoldDB" id="A0A7W9TZE5"/>
<gene>
    <name evidence="1" type="ORF">F4827_003030</name>
</gene>
<accession>A0A7W9TZE5</accession>
<evidence type="ECO:0000313" key="2">
    <source>
        <dbReference type="Proteomes" id="UP000571554"/>
    </source>
</evidence>
<comment type="caution">
    <text evidence="1">The sequence shown here is derived from an EMBL/GenBank/DDBJ whole genome shotgun (WGS) entry which is preliminary data.</text>
</comment>
<dbReference type="EMBL" id="JACHBW010000008">
    <property type="protein sequence ID" value="MBB6103175.1"/>
    <property type="molecule type" value="Genomic_DNA"/>
</dbReference>
<dbReference type="Proteomes" id="UP000571554">
    <property type="component" value="Unassembled WGS sequence"/>
</dbReference>
<proteinExistence type="predicted"/>